<dbReference type="AlphaFoldDB" id="A0AAV4HNA9"/>
<dbReference type="InterPro" id="IPR026913">
    <property type="entry name" value="METTL24"/>
</dbReference>
<reference evidence="2 3" key="1">
    <citation type="journal article" date="2021" name="Elife">
        <title>Chloroplast acquisition without the gene transfer in kleptoplastic sea slugs, Plakobranchus ocellatus.</title>
        <authorList>
            <person name="Maeda T."/>
            <person name="Takahashi S."/>
            <person name="Yoshida T."/>
            <person name="Shimamura S."/>
            <person name="Takaki Y."/>
            <person name="Nagai Y."/>
            <person name="Toyoda A."/>
            <person name="Suzuki Y."/>
            <person name="Arimoto A."/>
            <person name="Ishii H."/>
            <person name="Satoh N."/>
            <person name="Nishiyama T."/>
            <person name="Hasebe M."/>
            <person name="Maruyama T."/>
            <person name="Minagawa J."/>
            <person name="Obokata J."/>
            <person name="Shigenobu S."/>
        </authorList>
    </citation>
    <scope>NUCLEOTIDE SEQUENCE [LARGE SCALE GENOMIC DNA]</scope>
</reference>
<comment type="caution">
    <text evidence="2">The sequence shown here is derived from an EMBL/GenBank/DDBJ whole genome shotgun (WGS) entry which is preliminary data.</text>
</comment>
<keyword evidence="2" id="KW-0489">Methyltransferase</keyword>
<dbReference type="GO" id="GO:0008168">
    <property type="term" value="F:methyltransferase activity"/>
    <property type="evidence" value="ECO:0007669"/>
    <property type="project" value="UniProtKB-KW"/>
</dbReference>
<dbReference type="GO" id="GO:0032259">
    <property type="term" value="P:methylation"/>
    <property type="evidence" value="ECO:0007669"/>
    <property type="project" value="UniProtKB-KW"/>
</dbReference>
<dbReference type="InterPro" id="IPR025714">
    <property type="entry name" value="Methyltranfer_dom"/>
</dbReference>
<dbReference type="EMBL" id="BMAT01005755">
    <property type="protein sequence ID" value="GFR99373.1"/>
    <property type="molecule type" value="Genomic_DNA"/>
</dbReference>
<feature type="domain" description="Methyltransferase" evidence="1">
    <location>
        <begin position="84"/>
        <end position="159"/>
    </location>
</feature>
<dbReference type="PANTHER" id="PTHR32026:SF10">
    <property type="entry name" value="METHYLTRANSFERASE-LIKE PROTEIN 24-RELATED"/>
    <property type="match status" value="1"/>
</dbReference>
<proteinExistence type="predicted"/>
<sequence>MPRLHLKKVVALTLCLGSLCILLIFLRGHGKALHQGQMVDDRELWALLEPVKSTRAVPQTPAPRPQIHVKKLPGLSINPNWTAKQMEHTFFKYLENKDIRCENDMRIGNWNDGGWNVCLSPPFKVAEPCVVFSFGIGNDWQFDDSISTMYGCRVLAFDPRWSSDRIALAASLLISAIKVLFQIFNPFPITPHPFDAAPVYSARTHRISLMIDLDLPLEPSRIGPMIP</sequence>
<evidence type="ECO:0000313" key="2">
    <source>
        <dbReference type="EMBL" id="GFR99373.1"/>
    </source>
</evidence>
<gene>
    <name evidence="2" type="ORF">ElyMa_002791500</name>
</gene>
<accession>A0AAV4HNA9</accession>
<evidence type="ECO:0000313" key="3">
    <source>
        <dbReference type="Proteomes" id="UP000762676"/>
    </source>
</evidence>
<name>A0AAV4HNA9_9GAST</name>
<dbReference type="Proteomes" id="UP000762676">
    <property type="component" value="Unassembled WGS sequence"/>
</dbReference>
<organism evidence="2 3">
    <name type="scientific">Elysia marginata</name>
    <dbReference type="NCBI Taxonomy" id="1093978"/>
    <lineage>
        <taxon>Eukaryota</taxon>
        <taxon>Metazoa</taxon>
        <taxon>Spiralia</taxon>
        <taxon>Lophotrochozoa</taxon>
        <taxon>Mollusca</taxon>
        <taxon>Gastropoda</taxon>
        <taxon>Heterobranchia</taxon>
        <taxon>Euthyneura</taxon>
        <taxon>Panpulmonata</taxon>
        <taxon>Sacoglossa</taxon>
        <taxon>Placobranchoidea</taxon>
        <taxon>Plakobranchidae</taxon>
        <taxon>Elysia</taxon>
    </lineage>
</organism>
<dbReference type="Pfam" id="PF13383">
    <property type="entry name" value="Methyltransf_22"/>
    <property type="match status" value="1"/>
</dbReference>
<protein>
    <submittedName>
        <fullName evidence="2">Methyltransferase-like protein 24</fullName>
    </submittedName>
</protein>
<keyword evidence="2" id="KW-0808">Transferase</keyword>
<keyword evidence="3" id="KW-1185">Reference proteome</keyword>
<evidence type="ECO:0000259" key="1">
    <source>
        <dbReference type="Pfam" id="PF13383"/>
    </source>
</evidence>
<dbReference type="PANTHER" id="PTHR32026">
    <property type="entry name" value="METHYLTRANSFERASE-LIKE PROTEIN 24"/>
    <property type="match status" value="1"/>
</dbReference>